<dbReference type="eggNOG" id="ENOG502QU6Z">
    <property type="taxonomic scope" value="Eukaryota"/>
</dbReference>
<dbReference type="PANTHER" id="PTHR43544">
    <property type="entry name" value="SHORT-CHAIN DEHYDROGENASE/REDUCTASE"/>
    <property type="match status" value="1"/>
</dbReference>
<dbReference type="OrthoDB" id="191139at2759"/>
<dbReference type="AlphaFoldDB" id="A0A058Z5Q2"/>
<keyword evidence="3" id="KW-1185">Reference proteome</keyword>
<dbReference type="EMBL" id="KB932206">
    <property type="protein sequence ID" value="KCV69580.1"/>
    <property type="molecule type" value="Genomic_DNA"/>
</dbReference>
<reference evidence="2" key="1">
    <citation type="submission" date="2013-04" db="EMBL/GenBank/DDBJ databases">
        <title>The Genome Sequence of Fonticula alba ATCC 38817.</title>
        <authorList>
            <consortium name="The Broad Institute Genomics Platform"/>
            <person name="Russ C."/>
            <person name="Cuomo C."/>
            <person name="Burger G."/>
            <person name="Gray M.W."/>
            <person name="Holland P.W.H."/>
            <person name="King N."/>
            <person name="Lang F.B.F."/>
            <person name="Roger A.J."/>
            <person name="Ruiz-Trillo I."/>
            <person name="Brown M."/>
            <person name="Walker B."/>
            <person name="Young S."/>
            <person name="Zeng Q."/>
            <person name="Gargeya S."/>
            <person name="Fitzgerald M."/>
            <person name="Haas B."/>
            <person name="Abouelleil A."/>
            <person name="Allen A.W."/>
            <person name="Alvarado L."/>
            <person name="Arachchi H.M."/>
            <person name="Berlin A.M."/>
            <person name="Chapman S.B."/>
            <person name="Gainer-Dewar J."/>
            <person name="Goldberg J."/>
            <person name="Griggs A."/>
            <person name="Gujja S."/>
            <person name="Hansen M."/>
            <person name="Howarth C."/>
            <person name="Imamovic A."/>
            <person name="Ireland A."/>
            <person name="Larimer J."/>
            <person name="McCowan C."/>
            <person name="Murphy C."/>
            <person name="Pearson M."/>
            <person name="Poon T.W."/>
            <person name="Priest M."/>
            <person name="Roberts A."/>
            <person name="Saif S."/>
            <person name="Shea T."/>
            <person name="Sisk P."/>
            <person name="Sykes S."/>
            <person name="Wortman J."/>
            <person name="Nusbaum C."/>
            <person name="Birren B."/>
        </authorList>
    </citation>
    <scope>NUCLEOTIDE SEQUENCE [LARGE SCALE GENOMIC DNA]</scope>
    <source>
        <strain evidence="2">ATCC 38817</strain>
    </source>
</reference>
<dbReference type="RefSeq" id="XP_009496145.1">
    <property type="nucleotide sequence ID" value="XM_009497870.1"/>
</dbReference>
<feature type="region of interest" description="Disordered" evidence="1">
    <location>
        <begin position="1"/>
        <end position="52"/>
    </location>
</feature>
<protein>
    <recommendedName>
        <fullName evidence="4">Oxidoreductase</fullName>
    </recommendedName>
</protein>
<dbReference type="InterPro" id="IPR036291">
    <property type="entry name" value="NAD(P)-bd_dom_sf"/>
</dbReference>
<feature type="compositionally biased region" description="Low complexity" evidence="1">
    <location>
        <begin position="225"/>
        <end position="235"/>
    </location>
</feature>
<dbReference type="SUPFAM" id="SSF51735">
    <property type="entry name" value="NAD(P)-binding Rossmann-fold domains"/>
    <property type="match status" value="1"/>
</dbReference>
<dbReference type="Pfam" id="PF13561">
    <property type="entry name" value="adh_short_C2"/>
    <property type="match status" value="1"/>
</dbReference>
<evidence type="ECO:0000256" key="1">
    <source>
        <dbReference type="SAM" id="MobiDB-lite"/>
    </source>
</evidence>
<feature type="compositionally biased region" description="Polar residues" evidence="1">
    <location>
        <begin position="1"/>
        <end position="11"/>
    </location>
</feature>
<sequence>MSSDSAGNDVTTAAGCVSPPVMSDTEPKSAPAAESDSSANLEPGAPAAAADPSAAAAAAASAATEATEAMSAEEIEQATALLSRIDALGEEVWKGKPFRKFRVALMPFVQSIVESSDGRIDSKRRREWYVEKRDKLARRQRFAAADRHSIESRKLWSTRMNNMATIHANIQNALPGAEAVPLFPDGVGENMLIGDHRLLDAPKVDTAKVADVASDAEPMSDGEATADTGSAAAGDARPEPASMSNPRFTPQGPQPASVLRDMVTPPAPSIAGGRAEPQVADAEEAGEPDGANPSLNRPIGCYICRARFRHLHHFYHALCPSCAKLNYEKRHQSADLTDYIALVTGSRVKIGYQTALKLLRCGATVYATTRFPADSLSRYAREPDYAKWKDRLHVIGIDLRDVVAIEQLCTFLNGTLPHLDIIINNACQTIRRPAYYYHHLMERETQLLGMLDDPAKEAIRWSAHANRGPAKSLPAADPASAVVEELEADGSSTGGPPAPGPALDLANGDVNIMSLAGNMMAMAGSFSEALADAPGDATAAASSVVLSAATSTRYSSAHLSQLPLLPEDDERRDCVFPAGALDINAQQVDLRKTNSWMMKLAEVSTPELIEVFTVNSVAPFVLNGRLRPLLERSPRAARYIVNVSAMEGKFYRFKSPNHPHTNMAKAALNMMTRTSSQDYAESSIYMNSVDTGWINDEKPLELAARHAEYFQTPIDEVDAMARILDPVFDGVSRGKLYHGLFMKDYFPTEW</sequence>
<dbReference type="STRING" id="691883.A0A058Z5Q2"/>
<dbReference type="Gene3D" id="3.40.50.720">
    <property type="entry name" value="NAD(P)-binding Rossmann-like Domain"/>
    <property type="match status" value="2"/>
</dbReference>
<dbReference type="InterPro" id="IPR002347">
    <property type="entry name" value="SDR_fam"/>
</dbReference>
<proteinExistence type="predicted"/>
<dbReference type="GO" id="GO:0005737">
    <property type="term" value="C:cytoplasm"/>
    <property type="evidence" value="ECO:0007669"/>
    <property type="project" value="TreeGrafter"/>
</dbReference>
<accession>A0A058Z5Q2</accession>
<organism evidence="2">
    <name type="scientific">Fonticula alba</name>
    <name type="common">Slime mold</name>
    <dbReference type="NCBI Taxonomy" id="691883"/>
    <lineage>
        <taxon>Eukaryota</taxon>
        <taxon>Rotosphaerida</taxon>
        <taxon>Fonticulaceae</taxon>
        <taxon>Fonticula</taxon>
    </lineage>
</organism>
<dbReference type="Proteomes" id="UP000030693">
    <property type="component" value="Unassembled WGS sequence"/>
</dbReference>
<evidence type="ECO:0000313" key="2">
    <source>
        <dbReference type="EMBL" id="KCV69580.1"/>
    </source>
</evidence>
<name>A0A058Z5Q2_FONAL</name>
<evidence type="ECO:0008006" key="4">
    <source>
        <dbReference type="Google" id="ProtNLM"/>
    </source>
</evidence>
<dbReference type="Pfam" id="PF00106">
    <property type="entry name" value="adh_short"/>
    <property type="match status" value="1"/>
</dbReference>
<dbReference type="InterPro" id="IPR051468">
    <property type="entry name" value="Fungal_SecMetab_SDRs"/>
</dbReference>
<dbReference type="PANTHER" id="PTHR43544:SF2">
    <property type="entry name" value="OXIDOREDUCTASE"/>
    <property type="match status" value="1"/>
</dbReference>
<dbReference type="GeneID" id="20528727"/>
<dbReference type="GO" id="GO:0016491">
    <property type="term" value="F:oxidoreductase activity"/>
    <property type="evidence" value="ECO:0007669"/>
    <property type="project" value="TreeGrafter"/>
</dbReference>
<feature type="region of interest" description="Disordered" evidence="1">
    <location>
        <begin position="213"/>
        <end position="292"/>
    </location>
</feature>
<gene>
    <name evidence="2" type="ORF">H696_04002</name>
</gene>
<evidence type="ECO:0000313" key="3">
    <source>
        <dbReference type="Proteomes" id="UP000030693"/>
    </source>
</evidence>